<evidence type="ECO:0008006" key="5">
    <source>
        <dbReference type="Google" id="ProtNLM"/>
    </source>
</evidence>
<evidence type="ECO:0000313" key="4">
    <source>
        <dbReference type="Proteomes" id="UP000176303"/>
    </source>
</evidence>
<dbReference type="InterPro" id="IPR043993">
    <property type="entry name" value="T4SS_pilin"/>
</dbReference>
<feature type="chain" id="PRO_5009532989" description="NlpC/P60 domain-containing protein" evidence="2">
    <location>
        <begin position="26"/>
        <end position="588"/>
    </location>
</feature>
<sequence length="588" mass="62884">MKTKRIVVGILTVLAFIGAAPPASAGCCVEWPIGSPGLKYCRQQGPEREGACSGDGRSWSDEDCNARAECSDAGKCQYGDNKSQCADERRWQCGQRGGVANVDFFPNQTCAAPAQAGFCCVTRAGDTTVCYDASTFPKVEDQTACESRGDVVRYESKVCTSVVECSQASPAAPAREEGLPLPAFIPAIPQLIIPIPGFKGFSEIKVTEAGQTRTLDIPFIAQYIQAIYNYVLGIVGIIATVMIVYGGIRWLTAAGNMTTIGDAKKMITNAVVGVIIALGSYLILFTINPELVRLRSLRLELIEQALLNELLTTTEPTIIEEVGGVPVDRPEEGARGPVEKVTPMATALVTSGLSDLLGQVANAQETDEAPTPTPGGCPFTFVNPYTPNLGRHPELHPRNLEFKEKVNELLTGITSKRERVVKIAELAAKCEMKLGACGNVTKTINQIAGDTSKTGQGTQTNGVGGDRVRFLKQINCSTRNPDRPPGCVRNPTAARRAAYAKFKTELADWPDSWANDLQAGDSFAIFNAQPGLAGQHAAIFMGWANEARGIAKVIQGQATPPSAVRTGTICLKKACNPNFSLTFTFSIE</sequence>
<feature type="transmembrane region" description="Helical" evidence="1">
    <location>
        <begin position="227"/>
        <end position="245"/>
    </location>
</feature>
<accession>A0A1F7U568</accession>
<dbReference type="EMBL" id="MGDZ01000033">
    <property type="protein sequence ID" value="OGL73415.1"/>
    <property type="molecule type" value="Genomic_DNA"/>
</dbReference>
<keyword evidence="1" id="KW-0472">Membrane</keyword>
<evidence type="ECO:0000256" key="2">
    <source>
        <dbReference type="SAM" id="SignalP"/>
    </source>
</evidence>
<feature type="transmembrane region" description="Helical" evidence="1">
    <location>
        <begin position="266"/>
        <end position="287"/>
    </location>
</feature>
<name>A0A1F7U568_9BACT</name>
<dbReference type="STRING" id="1802391.A3D72_01635"/>
<proteinExistence type="predicted"/>
<dbReference type="AlphaFoldDB" id="A0A1F7U568"/>
<protein>
    <recommendedName>
        <fullName evidence="5">NlpC/P60 domain-containing protein</fullName>
    </recommendedName>
</protein>
<evidence type="ECO:0000256" key="1">
    <source>
        <dbReference type="SAM" id="Phobius"/>
    </source>
</evidence>
<feature type="signal peptide" evidence="2">
    <location>
        <begin position="1"/>
        <end position="25"/>
    </location>
</feature>
<keyword evidence="2" id="KW-0732">Signal</keyword>
<keyword evidence="1" id="KW-1133">Transmembrane helix</keyword>
<dbReference type="PROSITE" id="PS51257">
    <property type="entry name" value="PROKAR_LIPOPROTEIN"/>
    <property type="match status" value="1"/>
</dbReference>
<gene>
    <name evidence="3" type="ORF">A3D72_01635</name>
</gene>
<dbReference type="Proteomes" id="UP000176303">
    <property type="component" value="Unassembled WGS sequence"/>
</dbReference>
<keyword evidence="1" id="KW-0812">Transmembrane</keyword>
<evidence type="ECO:0000313" key="3">
    <source>
        <dbReference type="EMBL" id="OGL73415.1"/>
    </source>
</evidence>
<organism evidence="3 4">
    <name type="scientific">Candidatus Uhrbacteria bacterium RIFCSPHIGHO2_02_FULL_57_19</name>
    <dbReference type="NCBI Taxonomy" id="1802391"/>
    <lineage>
        <taxon>Bacteria</taxon>
        <taxon>Candidatus Uhriibacteriota</taxon>
    </lineage>
</organism>
<reference evidence="3 4" key="1">
    <citation type="journal article" date="2016" name="Nat. Commun.">
        <title>Thousands of microbial genomes shed light on interconnected biogeochemical processes in an aquifer system.</title>
        <authorList>
            <person name="Anantharaman K."/>
            <person name="Brown C.T."/>
            <person name="Hug L.A."/>
            <person name="Sharon I."/>
            <person name="Castelle C.J."/>
            <person name="Probst A.J."/>
            <person name="Thomas B.C."/>
            <person name="Singh A."/>
            <person name="Wilkins M.J."/>
            <person name="Karaoz U."/>
            <person name="Brodie E.L."/>
            <person name="Williams K.H."/>
            <person name="Hubbard S.S."/>
            <person name="Banfield J.F."/>
        </authorList>
    </citation>
    <scope>NUCLEOTIDE SEQUENCE [LARGE SCALE GENOMIC DNA]</scope>
</reference>
<dbReference type="Pfam" id="PF18895">
    <property type="entry name" value="T4SS_pilin"/>
    <property type="match status" value="1"/>
</dbReference>
<comment type="caution">
    <text evidence="3">The sequence shown here is derived from an EMBL/GenBank/DDBJ whole genome shotgun (WGS) entry which is preliminary data.</text>
</comment>